<reference evidence="3 4" key="1">
    <citation type="journal article" date="2014" name="Nature">
        <title>An environmental bacterial taxon with a large and distinct metabolic repertoire.</title>
        <authorList>
            <person name="Wilson M.C."/>
            <person name="Mori T."/>
            <person name="Ruckert C."/>
            <person name="Uria A.R."/>
            <person name="Helf M.J."/>
            <person name="Takada K."/>
            <person name="Gernert C."/>
            <person name="Steffens U.A."/>
            <person name="Heycke N."/>
            <person name="Schmitt S."/>
            <person name="Rinke C."/>
            <person name="Helfrich E.J."/>
            <person name="Brachmann A.O."/>
            <person name="Gurgui C."/>
            <person name="Wakimoto T."/>
            <person name="Kracht M."/>
            <person name="Crusemann M."/>
            <person name="Hentschel U."/>
            <person name="Abe I."/>
            <person name="Matsunaga S."/>
            <person name="Kalinowski J."/>
            <person name="Takeyama H."/>
            <person name="Piel J."/>
        </authorList>
    </citation>
    <scope>NUCLEOTIDE SEQUENCE [LARGE SCALE GENOMIC DNA]</scope>
    <source>
        <strain evidence="4">TSY1</strain>
    </source>
</reference>
<name>W4LJY0_ENTF1</name>
<feature type="compositionally biased region" description="Polar residues" evidence="1">
    <location>
        <begin position="156"/>
        <end position="165"/>
    </location>
</feature>
<dbReference type="SUPFAM" id="SSF48317">
    <property type="entry name" value="Acid phosphatase/Vanadium-dependent haloperoxidase"/>
    <property type="match status" value="1"/>
</dbReference>
<accession>W4LJY0</accession>
<feature type="signal peptide" evidence="2">
    <location>
        <begin position="1"/>
        <end position="21"/>
    </location>
</feature>
<sequence length="434" mass="45908">MRHLIILVVLAVAVATGPQLAAANYLIQPVLTWNDMALDTVRTERLGAFGAARLYAMVNVAMYDAVNGINVANGWTDREEALVSSDTAPSYVSRRAAAMAAAHAVLSALHPNLSGLYDPQLAADLANLLGTPTFIEGGRQWGESVGQQVVALRANDGSSPSETQPGGSGPGEFRADWGSAQYRNMTPFAINDPVDYFSAGPPALSSTEYADALNEVKTLGNAAIPDTNKEEIFRFWRGGGGSARPPGEWIKVAMTVASNHSYTKFFLSRTVRLFALLGMALGDSAVTSADSKFAYHFWRPTTAIQNADTDGNAATVADPTWAPRNGSIGGSPEHTSGQSTFAGAGSTILAGFFDDDTIAFTFEGDDAIAGPRTFSSFSAAAAEAGRARIFAGIHYEFSNQAGQMAGRDLAAEILSTQLLSPSHDDYEDDEEDDS</sequence>
<proteinExistence type="predicted"/>
<evidence type="ECO:0000313" key="4">
    <source>
        <dbReference type="Proteomes" id="UP000019141"/>
    </source>
</evidence>
<dbReference type="EMBL" id="AZHW01000574">
    <property type="protein sequence ID" value="ETW98224.1"/>
    <property type="molecule type" value="Genomic_DNA"/>
</dbReference>
<dbReference type="HOGENOM" id="CLU_020920_2_1_7"/>
<dbReference type="InterPro" id="IPR036938">
    <property type="entry name" value="PAP2/HPO_sf"/>
</dbReference>
<keyword evidence="4" id="KW-1185">Reference proteome</keyword>
<evidence type="ECO:0000256" key="2">
    <source>
        <dbReference type="SAM" id="SignalP"/>
    </source>
</evidence>
<feature type="chain" id="PRO_5004844563" evidence="2">
    <location>
        <begin position="22"/>
        <end position="434"/>
    </location>
</feature>
<dbReference type="PANTHER" id="PTHR34599">
    <property type="entry name" value="PEROXIDASE-RELATED"/>
    <property type="match status" value="1"/>
</dbReference>
<feature type="region of interest" description="Disordered" evidence="1">
    <location>
        <begin position="155"/>
        <end position="176"/>
    </location>
</feature>
<evidence type="ECO:0000313" key="3">
    <source>
        <dbReference type="EMBL" id="ETW98224.1"/>
    </source>
</evidence>
<dbReference type="Proteomes" id="UP000019141">
    <property type="component" value="Unassembled WGS sequence"/>
</dbReference>
<dbReference type="PANTHER" id="PTHR34599:SF1">
    <property type="entry name" value="PHOSPHATIDIC ACID PHOSPHATASE TYPE 2_HALOPEROXIDASE DOMAIN-CONTAINING PROTEIN"/>
    <property type="match status" value="1"/>
</dbReference>
<dbReference type="InterPro" id="IPR052559">
    <property type="entry name" value="V-haloperoxidase"/>
</dbReference>
<evidence type="ECO:0000256" key="1">
    <source>
        <dbReference type="SAM" id="MobiDB-lite"/>
    </source>
</evidence>
<gene>
    <name evidence="3" type="ORF">ETSY1_19615</name>
</gene>
<organism evidence="3 4">
    <name type="scientific">Entotheonella factor</name>
    <dbReference type="NCBI Taxonomy" id="1429438"/>
    <lineage>
        <taxon>Bacteria</taxon>
        <taxon>Pseudomonadati</taxon>
        <taxon>Nitrospinota/Tectimicrobiota group</taxon>
        <taxon>Candidatus Tectimicrobiota</taxon>
        <taxon>Candidatus Entotheonellia</taxon>
        <taxon>Candidatus Entotheonellales</taxon>
        <taxon>Candidatus Entotheonellaceae</taxon>
        <taxon>Candidatus Entotheonella</taxon>
    </lineage>
</organism>
<dbReference type="Gene3D" id="1.10.606.20">
    <property type="match status" value="1"/>
</dbReference>
<dbReference type="AlphaFoldDB" id="W4LJY0"/>
<protein>
    <submittedName>
        <fullName evidence="3">Uncharacterized protein</fullName>
    </submittedName>
</protein>
<keyword evidence="2" id="KW-0732">Signal</keyword>
<dbReference type="CDD" id="cd03398">
    <property type="entry name" value="PAP2_haloperoxidase"/>
    <property type="match status" value="1"/>
</dbReference>
<comment type="caution">
    <text evidence="3">The sequence shown here is derived from an EMBL/GenBank/DDBJ whole genome shotgun (WGS) entry which is preliminary data.</text>
</comment>